<evidence type="ECO:0000313" key="4">
    <source>
        <dbReference type="Proteomes" id="UP000462212"/>
    </source>
</evidence>
<comment type="caution">
    <text evidence="3">The sequence shown here is derived from an EMBL/GenBank/DDBJ whole genome shotgun (WGS) entry which is preliminary data.</text>
</comment>
<feature type="domain" description="Heterokaryon incompatibility" evidence="2">
    <location>
        <begin position="353"/>
        <end position="499"/>
    </location>
</feature>
<accession>A0A8H8RSV4</accession>
<feature type="compositionally biased region" description="Low complexity" evidence="1">
    <location>
        <begin position="112"/>
        <end position="127"/>
    </location>
</feature>
<protein>
    <recommendedName>
        <fullName evidence="2">Heterokaryon incompatibility domain-containing protein</fullName>
    </recommendedName>
</protein>
<dbReference type="Proteomes" id="UP000462212">
    <property type="component" value="Unassembled WGS sequence"/>
</dbReference>
<feature type="compositionally biased region" description="Acidic residues" evidence="1">
    <location>
        <begin position="168"/>
        <end position="177"/>
    </location>
</feature>
<feature type="region of interest" description="Disordered" evidence="1">
    <location>
        <begin position="262"/>
        <end position="282"/>
    </location>
</feature>
<proteinExistence type="predicted"/>
<evidence type="ECO:0000259" key="2">
    <source>
        <dbReference type="Pfam" id="PF06985"/>
    </source>
</evidence>
<dbReference type="PANTHER" id="PTHR33112">
    <property type="entry name" value="DOMAIN PROTEIN, PUTATIVE-RELATED"/>
    <property type="match status" value="1"/>
</dbReference>
<feature type="compositionally biased region" description="Basic and acidic residues" evidence="1">
    <location>
        <begin position="129"/>
        <end position="146"/>
    </location>
</feature>
<dbReference type="EMBL" id="QGMJ01000206">
    <property type="protein sequence ID" value="TVY39874.1"/>
    <property type="molecule type" value="Genomic_DNA"/>
</dbReference>
<evidence type="ECO:0000313" key="3">
    <source>
        <dbReference type="EMBL" id="TVY39874.1"/>
    </source>
</evidence>
<gene>
    <name evidence="3" type="ORF">LSUB1_G005033</name>
</gene>
<keyword evidence="4" id="KW-1185">Reference proteome</keyword>
<dbReference type="AlphaFoldDB" id="A0A8H8RSV4"/>
<dbReference type="PANTHER" id="PTHR33112:SF16">
    <property type="entry name" value="HETEROKARYON INCOMPATIBILITY DOMAIN-CONTAINING PROTEIN"/>
    <property type="match status" value="1"/>
</dbReference>
<name>A0A8H8RSV4_9HELO</name>
<sequence>MTDTETLPFVPKPKICPKCINIFACWDQMQKATIPKPGKNYYEVSDWYKDGQEYTTSAKTRGCVVCMLLLEGRLESEKDEFQQLLQSSTKLELVLTIRNWNHMFDDSDSDADSSLGSENLGSSGPENEVGDRYSRFEGDDGSDKGSKTQSATSRRRGAPLGTTSWVSDSDDDTDSDAELSRFFPERERMARLPEVTIESTSQYSDSEDDTSFEIICEIYQVSENGEKTRLNLSHNGTYTPMHVSLVLMSDAQLQSLDLPAETRPLEGSSSNTAIHERNPSEDIPKILSAKLEPSTGSTKSLAWAKKKLKNCRDLHPKMCGAKNATTLPTRLLSITDSGTRLCNSAGLNETPQYATLSHCWGSIEMFKLLKENVDSFQEQLPVEKLCKTFQDAITVTRSLGLHLLWIDSLCIFQDNEEDWRQEASLMSEVYANAVVTIAAAGAKDGSVGLFSERDVLRESKHYVKIPTDDHKIYELKENRLIERCLERTCLKSRGWCFQERFLTERTLHFTKNQIVFECNITSTCESEPQALLPRDLEIDNAKRITPNDKLLPEFWYKAVCVYSSAQLTFSEDKLIAISGVARHIQSMSGDEYIAGLWRKDIEMQLCWRVDRERFDSASPSTISPPQSLPTSPPYQAPSWSWASINGPILWELDSFSFGGTRSPECLDNLVKVRKADVVPVGADSMGQLSAAKLEVECGPPIKCNAMFSQFELNVMTSGHGLDDREENSSPCFRADGLIWLDHGDQRYPAESLFFLPVTEYKATTRSPSGICGIIITKATSRGQGYFQRVGVWDMPCGPLGYEQVIEKIRSQPDSFMDDSLYYRIRDVVANKNRRYRIMLV</sequence>
<organism evidence="3 4">
    <name type="scientific">Lachnellula subtilissima</name>
    <dbReference type="NCBI Taxonomy" id="602034"/>
    <lineage>
        <taxon>Eukaryota</taxon>
        <taxon>Fungi</taxon>
        <taxon>Dikarya</taxon>
        <taxon>Ascomycota</taxon>
        <taxon>Pezizomycotina</taxon>
        <taxon>Leotiomycetes</taxon>
        <taxon>Helotiales</taxon>
        <taxon>Lachnaceae</taxon>
        <taxon>Lachnellula</taxon>
    </lineage>
</organism>
<dbReference type="InterPro" id="IPR010730">
    <property type="entry name" value="HET"/>
</dbReference>
<feature type="region of interest" description="Disordered" evidence="1">
    <location>
        <begin position="108"/>
        <end position="185"/>
    </location>
</feature>
<evidence type="ECO:0000256" key="1">
    <source>
        <dbReference type="SAM" id="MobiDB-lite"/>
    </source>
</evidence>
<dbReference type="OrthoDB" id="5125733at2759"/>
<reference evidence="3 4" key="1">
    <citation type="submission" date="2018-05" db="EMBL/GenBank/DDBJ databases">
        <title>Genome sequencing and assembly of the regulated plant pathogen Lachnellula willkommii and related sister species for the development of diagnostic species identification markers.</title>
        <authorList>
            <person name="Giroux E."/>
            <person name="Bilodeau G."/>
        </authorList>
    </citation>
    <scope>NUCLEOTIDE SEQUENCE [LARGE SCALE GENOMIC DNA]</scope>
    <source>
        <strain evidence="3 4">CBS 197.66</strain>
    </source>
</reference>
<dbReference type="Pfam" id="PF06985">
    <property type="entry name" value="HET"/>
    <property type="match status" value="1"/>
</dbReference>